<dbReference type="AlphaFoldDB" id="H2IW68"/>
<dbReference type="RefSeq" id="WP_015696008.1">
    <property type="nucleotide sequence ID" value="NC_016818.1"/>
</dbReference>
<dbReference type="EMBL" id="CP003244">
    <property type="protein sequence ID" value="AEX50737.1"/>
    <property type="molecule type" value="Genomic_DNA"/>
</dbReference>
<dbReference type="OrthoDB" id="6637144at2"/>
<dbReference type="STRING" id="745277.Rahaq2_0827"/>
<evidence type="ECO:0000313" key="3">
    <source>
        <dbReference type="Proteomes" id="UP000009010"/>
    </source>
</evidence>
<dbReference type="PATRIC" id="fig|745277.3.peg.782"/>
<keyword evidence="3" id="KW-1185">Reference proteome</keyword>
<keyword evidence="1" id="KW-0175">Coiled coil</keyword>
<dbReference type="eggNOG" id="ENOG5033T1V">
    <property type="taxonomic scope" value="Bacteria"/>
</dbReference>
<name>H2IW68_RAHAC</name>
<reference evidence="3" key="2">
    <citation type="submission" date="2012-01" db="EMBL/GenBank/DDBJ databases">
        <title>Complete sequence of chromosome of Rahnella aquatilis CIP 78.65.</title>
        <authorList>
            <person name="Lucas S."/>
            <person name="Han J."/>
            <person name="Lapidus A."/>
            <person name="Cheng J.-F."/>
            <person name="Goodwin L."/>
            <person name="Pitluck S."/>
            <person name="Peters L."/>
            <person name="Ovchinnikova G."/>
            <person name="Held B."/>
            <person name="Detter J.C."/>
            <person name="Han C."/>
            <person name="Tapia R."/>
            <person name="Land M."/>
            <person name="Hauser L."/>
            <person name="Kyrpides N."/>
            <person name="Ivanova N."/>
            <person name="Pagani I."/>
            <person name="Sobecky P."/>
            <person name="Martinez R."/>
            <person name="Woyke T."/>
        </authorList>
    </citation>
    <scope>NUCLEOTIDE SEQUENCE [LARGE SCALE GENOMIC DNA]</scope>
    <source>
        <strain evidence="3">ATCC 33071 / DSM 4594 / JCM 1683 / NBRC 105701 / NCIMB 13365 / CIP 78.65</strain>
    </source>
</reference>
<reference evidence="2 3" key="1">
    <citation type="journal article" date="2012" name="J. Bacteriol.">
        <title>Complete Genome Sequence of Rahnella aquatilis CIP 78.65.</title>
        <authorList>
            <person name="Martinez R.J."/>
            <person name="Bruce D."/>
            <person name="Detter C."/>
            <person name="Goodwin L.A."/>
            <person name="Han J."/>
            <person name="Han C.S."/>
            <person name="Held B."/>
            <person name="Land M.L."/>
            <person name="Mikhailova N."/>
            <person name="Nolan M."/>
            <person name="Pennacchio L."/>
            <person name="Pitluck S."/>
            <person name="Tapia R."/>
            <person name="Woyke T."/>
            <person name="Sobecky P.A."/>
        </authorList>
    </citation>
    <scope>NUCLEOTIDE SEQUENCE [LARGE SCALE GENOMIC DNA]</scope>
    <source>
        <strain evidence="3">ATCC 33071 / DSM 4594 / JCM 1683 / NBRC 105701 / NCIMB 13365 / CIP 78.65</strain>
    </source>
</reference>
<accession>H2IW68</accession>
<feature type="coiled-coil region" evidence="1">
    <location>
        <begin position="182"/>
        <end position="216"/>
    </location>
</feature>
<organism evidence="2 3">
    <name type="scientific">Rahnella aquatilis (strain ATCC 33071 / DSM 4594 / JCM 1683 / NBRC 105701 / NCIMB 13365 / CIP 78.65)</name>
    <dbReference type="NCBI Taxonomy" id="745277"/>
    <lineage>
        <taxon>Bacteria</taxon>
        <taxon>Pseudomonadati</taxon>
        <taxon>Pseudomonadota</taxon>
        <taxon>Gammaproteobacteria</taxon>
        <taxon>Enterobacterales</taxon>
        <taxon>Yersiniaceae</taxon>
        <taxon>Rahnella</taxon>
    </lineage>
</organism>
<evidence type="ECO:0000256" key="1">
    <source>
        <dbReference type="SAM" id="Coils"/>
    </source>
</evidence>
<dbReference type="HOGENOM" id="CLU_1072398_0_0_6"/>
<dbReference type="Gene3D" id="1.10.10.10">
    <property type="entry name" value="Winged helix-like DNA-binding domain superfamily/Winged helix DNA-binding domain"/>
    <property type="match status" value="1"/>
</dbReference>
<dbReference type="KEGG" id="raq:Rahaq2_0827"/>
<dbReference type="Proteomes" id="UP000009010">
    <property type="component" value="Chromosome"/>
</dbReference>
<dbReference type="InterPro" id="IPR036388">
    <property type="entry name" value="WH-like_DNA-bd_sf"/>
</dbReference>
<evidence type="ECO:0000313" key="2">
    <source>
        <dbReference type="EMBL" id="AEX50737.1"/>
    </source>
</evidence>
<sequence>MFQLDEYELPKQFSTDTTPPDLTKMDVHFWGMFQRGWIPSANDLQAHSLKALHGRYKDLHGRDDMKTAIADKLRAESAIRRIAMQNPNRISLNQSQVTLAVKTSLDVYHTGETQPSINIVRDLLPGKEVKPVMSRPQQRKRMKKALKANASHPAVITAVAQGNPIRMDADTLSSGLMSLQNAAMVVRKLNDHEQRLADMEARMKELEAFKASTEKRHAIEDAGQTPEQRVIELRKQGLGYKAIHSATGVPASTVRDMCKRNSI</sequence>
<gene>
    <name evidence="2" type="ordered locus">Rahaq2_0827</name>
</gene>
<protein>
    <submittedName>
        <fullName evidence="2">Uncharacterized protein</fullName>
    </submittedName>
</protein>
<proteinExistence type="predicted"/>